<dbReference type="STRING" id="883114.HMPREF9709_01717"/>
<dbReference type="CDD" id="cd09008">
    <property type="entry name" value="MTAN"/>
    <property type="match status" value="1"/>
</dbReference>
<gene>
    <name evidence="7" type="ORF">HMPREF9709_01717</name>
</gene>
<dbReference type="OrthoDB" id="9792278at2"/>
<evidence type="ECO:0000256" key="2">
    <source>
        <dbReference type="ARBA" id="ARBA00011974"/>
    </source>
</evidence>
<dbReference type="NCBIfam" id="NF004079">
    <property type="entry name" value="PRK05584.1"/>
    <property type="match status" value="1"/>
</dbReference>
<accession>H3NQV6</accession>
<dbReference type="Pfam" id="PF01048">
    <property type="entry name" value="PNP_UDP_1"/>
    <property type="match status" value="1"/>
</dbReference>
<dbReference type="InterPro" id="IPR035994">
    <property type="entry name" value="Nucleoside_phosphorylase_sf"/>
</dbReference>
<dbReference type="EMBL" id="AGEI01000031">
    <property type="protein sequence ID" value="EHR32103.1"/>
    <property type="molecule type" value="Genomic_DNA"/>
</dbReference>
<dbReference type="InterPro" id="IPR000845">
    <property type="entry name" value="Nucleoside_phosphorylase_d"/>
</dbReference>
<proteinExistence type="predicted"/>
<dbReference type="GO" id="GO:0008782">
    <property type="term" value="F:adenosylhomocysteine nucleosidase activity"/>
    <property type="evidence" value="ECO:0007669"/>
    <property type="project" value="UniProtKB-EC"/>
</dbReference>
<keyword evidence="3" id="KW-0028">Amino-acid biosynthesis</keyword>
<feature type="domain" description="Nucleoside phosphorylase" evidence="6">
    <location>
        <begin position="2"/>
        <end position="224"/>
    </location>
</feature>
<dbReference type="EC" id="3.2.2.9" evidence="2"/>
<evidence type="ECO:0000256" key="1">
    <source>
        <dbReference type="ARBA" id="ARBA00004945"/>
    </source>
</evidence>
<dbReference type="PANTHER" id="PTHR46832">
    <property type="entry name" value="5'-METHYLTHIOADENOSINE/S-ADENOSYLHOMOCYSTEINE NUCLEOSIDASE"/>
    <property type="match status" value="1"/>
</dbReference>
<keyword evidence="4" id="KW-0378">Hydrolase</keyword>
<dbReference type="Proteomes" id="UP000004191">
    <property type="component" value="Unassembled WGS sequence"/>
</dbReference>
<dbReference type="GO" id="GO:0005829">
    <property type="term" value="C:cytosol"/>
    <property type="evidence" value="ECO:0007669"/>
    <property type="project" value="TreeGrafter"/>
</dbReference>
<keyword evidence="5" id="KW-0486">Methionine biosynthesis</keyword>
<dbReference type="GO" id="GO:0019284">
    <property type="term" value="P:L-methionine salvage from S-adenosylmethionine"/>
    <property type="evidence" value="ECO:0007669"/>
    <property type="project" value="TreeGrafter"/>
</dbReference>
<dbReference type="RefSeq" id="WP_005399232.1">
    <property type="nucleotide sequence ID" value="NZ_JH601088.1"/>
</dbReference>
<dbReference type="AlphaFoldDB" id="H3NQV6"/>
<comment type="pathway">
    <text evidence="1">Amino-acid biosynthesis; L-methionine biosynthesis via salvage pathway; S-methyl-5-thio-alpha-D-ribose 1-phosphate from S-methyl-5'-thioadenosine (hydrolase route): step 1/2.</text>
</comment>
<evidence type="ECO:0000313" key="7">
    <source>
        <dbReference type="EMBL" id="EHR32103.1"/>
    </source>
</evidence>
<dbReference type="Gene3D" id="3.40.50.1580">
    <property type="entry name" value="Nucleoside phosphorylase domain"/>
    <property type="match status" value="1"/>
</dbReference>
<sequence length="225" mass="24816">MIGIIGAMPPEVDALKNKMHKINEIEYFGVHFTEGEINQKQVVLCLSGVGKVNATISTTLMITKYNPEYIINIGTAGGMDPEENTLDIVISEKVIQHDFDTSYIDGHEGVGITVQADRDLARKVVKAFEKSKLDAKLHYGDIISGDLFVGEESKILELMEKFPTAIACEMEAGAVSQTCKRLETPFIIVRALSDIVHHDNSGIDFMKNVEITSERSAEMVVQLLS</sequence>
<dbReference type="PANTHER" id="PTHR46832:SF1">
    <property type="entry name" value="5'-METHYLTHIOADENOSINE_S-ADENOSYLHOMOCYSTEINE NUCLEOSIDASE"/>
    <property type="match status" value="1"/>
</dbReference>
<evidence type="ECO:0000256" key="5">
    <source>
        <dbReference type="ARBA" id="ARBA00023167"/>
    </source>
</evidence>
<reference evidence="7 8" key="1">
    <citation type="submission" date="2012-01" db="EMBL/GenBank/DDBJ databases">
        <title>The Genome Sequence of Helcococcus kunzii ATCC 51366.</title>
        <authorList>
            <consortium name="The Broad Institute Genome Sequencing Platform"/>
            <person name="Earl A."/>
            <person name="Ward D."/>
            <person name="Feldgarden M."/>
            <person name="Gevers D."/>
            <person name="Huys G."/>
            <person name="Young S.K."/>
            <person name="Zeng Q."/>
            <person name="Gargeya S."/>
            <person name="Fitzgerald M."/>
            <person name="Haas B."/>
            <person name="Abouelleil A."/>
            <person name="Alvarado L."/>
            <person name="Arachchi H.M."/>
            <person name="Berlin A."/>
            <person name="Chapman S.B."/>
            <person name="Gearin G."/>
            <person name="Goldberg J."/>
            <person name="Griggs A."/>
            <person name="Gujja S."/>
            <person name="Hansen M."/>
            <person name="Heiman D."/>
            <person name="Howarth C."/>
            <person name="Larimer J."/>
            <person name="Lui A."/>
            <person name="MacDonald P.J.P."/>
            <person name="McCowen C."/>
            <person name="Montmayeur A."/>
            <person name="Murphy C."/>
            <person name="Neiman D."/>
            <person name="Pearson M."/>
            <person name="Priest M."/>
            <person name="Roberts A."/>
            <person name="Saif S."/>
            <person name="Shea T."/>
            <person name="Sisk P."/>
            <person name="Stolte C."/>
            <person name="Sykes S."/>
            <person name="Wortman J."/>
            <person name="Nusbaum C."/>
            <person name="Birren B."/>
        </authorList>
    </citation>
    <scope>NUCLEOTIDE SEQUENCE [LARGE SCALE GENOMIC DNA]</scope>
    <source>
        <strain evidence="7 8">ATCC 51366</strain>
    </source>
</reference>
<name>H3NQV6_9FIRM</name>
<evidence type="ECO:0000256" key="3">
    <source>
        <dbReference type="ARBA" id="ARBA00022605"/>
    </source>
</evidence>
<dbReference type="NCBIfam" id="TIGR01704">
    <property type="entry name" value="MTA_SAH-Nsdase"/>
    <property type="match status" value="1"/>
</dbReference>
<dbReference type="HOGENOM" id="CLU_031248_2_2_9"/>
<dbReference type="InterPro" id="IPR010049">
    <property type="entry name" value="MTA_SAH_Nsdase"/>
</dbReference>
<dbReference type="UniPathway" id="UPA00904">
    <property type="reaction ID" value="UER00871"/>
</dbReference>
<dbReference type="PATRIC" id="fig|883114.3.peg.1713"/>
<organism evidence="7 8">
    <name type="scientific">Helcococcus kunzii ATCC 51366</name>
    <dbReference type="NCBI Taxonomy" id="883114"/>
    <lineage>
        <taxon>Bacteria</taxon>
        <taxon>Bacillati</taxon>
        <taxon>Bacillota</taxon>
        <taxon>Tissierellia</taxon>
        <taxon>Tissierellales</taxon>
        <taxon>Peptoniphilaceae</taxon>
        <taxon>Helcococcus</taxon>
    </lineage>
</organism>
<dbReference type="eggNOG" id="COG0775">
    <property type="taxonomic scope" value="Bacteria"/>
</dbReference>
<protein>
    <recommendedName>
        <fullName evidence="2">adenosylhomocysteine nucleosidase</fullName>
        <ecNumber evidence="2">3.2.2.9</ecNumber>
    </recommendedName>
</protein>
<dbReference type="GO" id="GO:0008930">
    <property type="term" value="F:methylthioadenosine nucleosidase activity"/>
    <property type="evidence" value="ECO:0007669"/>
    <property type="project" value="InterPro"/>
</dbReference>
<dbReference type="GeneID" id="96999652"/>
<dbReference type="GO" id="GO:0019509">
    <property type="term" value="P:L-methionine salvage from methylthioadenosine"/>
    <property type="evidence" value="ECO:0007669"/>
    <property type="project" value="UniProtKB-UniPathway"/>
</dbReference>
<dbReference type="GO" id="GO:0009164">
    <property type="term" value="P:nucleoside catabolic process"/>
    <property type="evidence" value="ECO:0007669"/>
    <property type="project" value="InterPro"/>
</dbReference>
<comment type="caution">
    <text evidence="7">The sequence shown here is derived from an EMBL/GenBank/DDBJ whole genome shotgun (WGS) entry which is preliminary data.</text>
</comment>
<evidence type="ECO:0000259" key="6">
    <source>
        <dbReference type="Pfam" id="PF01048"/>
    </source>
</evidence>
<evidence type="ECO:0000256" key="4">
    <source>
        <dbReference type="ARBA" id="ARBA00022801"/>
    </source>
</evidence>
<keyword evidence="8" id="KW-1185">Reference proteome</keyword>
<evidence type="ECO:0000313" key="8">
    <source>
        <dbReference type="Proteomes" id="UP000004191"/>
    </source>
</evidence>
<dbReference type="SUPFAM" id="SSF53167">
    <property type="entry name" value="Purine and uridine phosphorylases"/>
    <property type="match status" value="1"/>
</dbReference>